<dbReference type="OrthoDB" id="7822309at2"/>
<evidence type="ECO:0000313" key="3">
    <source>
        <dbReference type="Proteomes" id="UP000029917"/>
    </source>
</evidence>
<proteinExistence type="predicted"/>
<evidence type="ECO:0000313" key="2">
    <source>
        <dbReference type="EMBL" id="KGJ08998.1"/>
    </source>
</evidence>
<keyword evidence="1" id="KW-0812">Transmembrane</keyword>
<name>A0A099FFM7_9RHOB</name>
<reference evidence="2 3" key="1">
    <citation type="submission" date="2014-09" db="EMBL/GenBank/DDBJ databases">
        <authorList>
            <person name="McGinnis J.M."/>
            <person name="Wolfgang W.J."/>
        </authorList>
    </citation>
    <scope>NUCLEOTIDE SEQUENCE [LARGE SCALE GENOMIC DNA]</scope>
    <source>
        <strain evidence="2 3">HAMBI 3106</strain>
    </source>
</reference>
<keyword evidence="1" id="KW-1133">Transmembrane helix</keyword>
<dbReference type="STRING" id="690417.IC63_02945"/>
<dbReference type="AlphaFoldDB" id="A0A099FFM7"/>
<comment type="caution">
    <text evidence="2">The sequence shown here is derived from an EMBL/GenBank/DDBJ whole genome shotgun (WGS) entry which is preliminary data.</text>
</comment>
<gene>
    <name evidence="2" type="ORF">IC63_02945</name>
</gene>
<keyword evidence="1" id="KW-0472">Membrane</keyword>
<accession>A0A099FFM7</accession>
<dbReference type="RefSeq" id="WP_036716773.1">
    <property type="nucleotide sequence ID" value="NZ_JRKS01000005.1"/>
</dbReference>
<dbReference type="Proteomes" id="UP000029917">
    <property type="component" value="Unassembled WGS sequence"/>
</dbReference>
<keyword evidence="3" id="KW-1185">Reference proteome</keyword>
<feature type="transmembrane region" description="Helical" evidence="1">
    <location>
        <begin position="110"/>
        <end position="130"/>
    </location>
</feature>
<sequence>MTALTQFDRLEAPGVWRPAPGARLRDVVVAFGDATLILRDPRSDEPLSHWSLPAVTRLNPGQTPAIFAPGDAAQDEVLEIEDRLMVQAIEKIHTAIAASRPRRGRLRGGLIWSVAGLAALAALLWLPGAVMSHAARIAPPAQRNAVGLAILGDLRQTTGAPCDRASGAAVLDRLSARLLGPDGRIVVLPATIRGARALPGRMVIIGDDMIAGQPGPEVAAGHVLAADLSAAAADPLAGVVRRAGISAALRMLVSGNLPAEAVAGQGSALLLGPAPRPDDEALLERMREAGVSSQPYARSIDPTGETVLTLIEADPYRASAPPQPLLSAGEWVQLQQICAR</sequence>
<organism evidence="2 3">
    <name type="scientific">Paracoccus sphaerophysae</name>
    <dbReference type="NCBI Taxonomy" id="690417"/>
    <lineage>
        <taxon>Bacteria</taxon>
        <taxon>Pseudomonadati</taxon>
        <taxon>Pseudomonadota</taxon>
        <taxon>Alphaproteobacteria</taxon>
        <taxon>Rhodobacterales</taxon>
        <taxon>Paracoccaceae</taxon>
        <taxon>Paracoccus</taxon>
    </lineage>
</organism>
<protein>
    <submittedName>
        <fullName evidence="2">Uncharacterized protein</fullName>
    </submittedName>
</protein>
<reference evidence="2 3" key="2">
    <citation type="submission" date="2014-10" db="EMBL/GenBank/DDBJ databases">
        <title>Paracoccus sanguinis sp. nov., isolated from clinical specimens of New York State patients.</title>
        <authorList>
            <person name="Mingle L.A."/>
            <person name="Cole J.A."/>
            <person name="Lapierre P."/>
            <person name="Musser K.A."/>
        </authorList>
    </citation>
    <scope>NUCLEOTIDE SEQUENCE [LARGE SCALE GENOMIC DNA]</scope>
    <source>
        <strain evidence="2 3">HAMBI 3106</strain>
    </source>
</reference>
<evidence type="ECO:0000256" key="1">
    <source>
        <dbReference type="SAM" id="Phobius"/>
    </source>
</evidence>
<dbReference type="EMBL" id="JRKS01000005">
    <property type="protein sequence ID" value="KGJ08998.1"/>
    <property type="molecule type" value="Genomic_DNA"/>
</dbReference>